<feature type="domain" description="PH" evidence="4">
    <location>
        <begin position="895"/>
        <end position="1002"/>
    </location>
</feature>
<evidence type="ECO:0000256" key="1">
    <source>
        <dbReference type="PROSITE-ProRule" id="PRU00023"/>
    </source>
</evidence>
<evidence type="ECO:0000259" key="4">
    <source>
        <dbReference type="PROSITE" id="PS50003"/>
    </source>
</evidence>
<accession>A0A813G9I2</accession>
<feature type="coiled-coil region" evidence="2">
    <location>
        <begin position="225"/>
        <end position="277"/>
    </location>
</feature>
<comment type="caution">
    <text evidence="5">The sequence shown here is derived from an EMBL/GenBank/DDBJ whole genome shotgun (WGS) entry which is preliminary data.</text>
</comment>
<dbReference type="SUPFAM" id="SSF48403">
    <property type="entry name" value="Ankyrin repeat"/>
    <property type="match status" value="1"/>
</dbReference>
<dbReference type="Gene3D" id="2.30.29.30">
    <property type="entry name" value="Pleckstrin-homology domain (PH domain)/Phosphotyrosine-binding domain (PTB)"/>
    <property type="match status" value="1"/>
</dbReference>
<feature type="region of interest" description="Disordered" evidence="3">
    <location>
        <begin position="397"/>
        <end position="424"/>
    </location>
</feature>
<feature type="region of interest" description="Disordered" evidence="3">
    <location>
        <begin position="37"/>
        <end position="95"/>
    </location>
</feature>
<sequence>MPYNAYDDLSLPEVGLVDHFELGEEDDIGDSASRRLASSLKAHSSDDEIPSTAPVIAFPRRPLPSVIRDSAPRVGSDSGSSEDYRDHDEEEEELYSPPVWVPEPVAVEPLKILPAEGLSALSESSSLPPRRRIKLQLLESKAEEERLRAAYEAEVARGSDLREALELEQEALPQALELEEELEAQLKKTLQELDDVRQAECWTRMCLEDQLAYCRRALVIQEWEVDNFAKMAAEAKEECERLRRGGPVTDSDIEEALRAADREASELQVDVQRREKAIDSLNLDLQHALEYMIQTNINAAGGPTPYLTSEDFLPSSVRDHLGLGKYGADYLARLLRKFELEMASGACQEPSKHSLGDAFRNSSNAAPGPLPPDPTPLSPHGATNNLPLVAADWEGDWEETDQSTRLPRPASFGSDLGPPSHSLEEEGRLLHEGLAAELQQLTDSLASGPGSAGAKQPLWEVMMAAARGDELAVKAWLPKLGAKGLSRGMGGGDEADFEKLGWTAWHVAAVHGRCGVLECLKEDMVQRATHHRLALGQPTSGTGLPPLGIACLAGEVRSARSLLLGMAPIHARDARGNTPLLWAQMGGRARELVPLLLAAKADPEASNDSGQRADVEMLQQAAASAVASSAASLLTGGSLIDGGTGARPKSRSRDPRNAEPGGPWADHTIEPYHLIRAGGVEPDMNKSFLVSTLRMLKAPVRDSLAFAKNSQAMTQAQLSAEEKALGVWSEWVTNYTHAGLSAAVDAEQAAGDPANQLKSRQAFVLTSERVLLFNAKTSSLVQVIALSEIAEIAFSSYCATVLVLRLHRHADIVIDVAASSRPRLLDELQLAVNHVNSRWGGADFGGGLQLVQECEPIAELLDASRQKAGMLAWVEVNLFLLLPWQPNSLLLAGGDCFCFGLLDLHQQGRDKHSIWKPYFFILKSSPGEGRKLFWCRHPSDEVCAGLAHVRDITAVQPLNTPSGEVCLIVDYKSGDRAELLTLRANSVQNREDWIVSIRTMQTGL</sequence>
<dbReference type="InterPro" id="IPR001849">
    <property type="entry name" value="PH_domain"/>
</dbReference>
<feature type="compositionally biased region" description="Pro residues" evidence="3">
    <location>
        <begin position="368"/>
        <end position="377"/>
    </location>
</feature>
<feature type="region of interest" description="Disordered" evidence="3">
    <location>
        <begin position="638"/>
        <end position="667"/>
    </location>
</feature>
<feature type="region of interest" description="Disordered" evidence="3">
    <location>
        <begin position="349"/>
        <end position="385"/>
    </location>
</feature>
<dbReference type="Gene3D" id="1.25.40.20">
    <property type="entry name" value="Ankyrin repeat-containing domain"/>
    <property type="match status" value="1"/>
</dbReference>
<evidence type="ECO:0000256" key="3">
    <source>
        <dbReference type="SAM" id="MobiDB-lite"/>
    </source>
</evidence>
<dbReference type="OrthoDB" id="194358at2759"/>
<gene>
    <name evidence="5" type="ORF">PGLA1383_LOCUS39261</name>
</gene>
<dbReference type="InterPro" id="IPR036770">
    <property type="entry name" value="Ankyrin_rpt-contain_sf"/>
</dbReference>
<dbReference type="AlphaFoldDB" id="A0A813G9I2"/>
<name>A0A813G9I2_POLGL</name>
<dbReference type="PROSITE" id="PS50088">
    <property type="entry name" value="ANK_REPEAT"/>
    <property type="match status" value="1"/>
</dbReference>
<keyword evidence="1" id="KW-0040">ANK repeat</keyword>
<dbReference type="SUPFAM" id="SSF50729">
    <property type="entry name" value="PH domain-like"/>
    <property type="match status" value="1"/>
</dbReference>
<dbReference type="PROSITE" id="PS50003">
    <property type="entry name" value="PH_DOMAIN"/>
    <property type="match status" value="1"/>
</dbReference>
<proteinExistence type="predicted"/>
<reference evidence="5" key="1">
    <citation type="submission" date="2021-02" db="EMBL/GenBank/DDBJ databases">
        <authorList>
            <person name="Dougan E. K."/>
            <person name="Rhodes N."/>
            <person name="Thang M."/>
            <person name="Chan C."/>
        </authorList>
    </citation>
    <scope>NUCLEOTIDE SEQUENCE</scope>
</reference>
<keyword evidence="6" id="KW-1185">Reference proteome</keyword>
<dbReference type="SMART" id="SM00233">
    <property type="entry name" value="PH"/>
    <property type="match status" value="1"/>
</dbReference>
<evidence type="ECO:0000313" key="6">
    <source>
        <dbReference type="Proteomes" id="UP000654075"/>
    </source>
</evidence>
<keyword evidence="2" id="KW-0175">Coiled coil</keyword>
<dbReference type="CDD" id="cd00821">
    <property type="entry name" value="PH"/>
    <property type="match status" value="1"/>
</dbReference>
<dbReference type="InterPro" id="IPR011993">
    <property type="entry name" value="PH-like_dom_sf"/>
</dbReference>
<evidence type="ECO:0000313" key="5">
    <source>
        <dbReference type="EMBL" id="CAE8621742.1"/>
    </source>
</evidence>
<dbReference type="EMBL" id="CAJNNV010027807">
    <property type="protein sequence ID" value="CAE8621742.1"/>
    <property type="molecule type" value="Genomic_DNA"/>
</dbReference>
<dbReference type="Pfam" id="PF00169">
    <property type="entry name" value="PH"/>
    <property type="match status" value="1"/>
</dbReference>
<evidence type="ECO:0000256" key="2">
    <source>
        <dbReference type="SAM" id="Coils"/>
    </source>
</evidence>
<protein>
    <recommendedName>
        <fullName evidence="4">PH domain-containing protein</fullName>
    </recommendedName>
</protein>
<feature type="coiled-coil region" evidence="2">
    <location>
        <begin position="165"/>
        <end position="199"/>
    </location>
</feature>
<dbReference type="InterPro" id="IPR002110">
    <property type="entry name" value="Ankyrin_rpt"/>
</dbReference>
<feature type="repeat" description="ANK" evidence="1">
    <location>
        <begin position="575"/>
        <end position="608"/>
    </location>
</feature>
<dbReference type="Proteomes" id="UP000654075">
    <property type="component" value="Unassembled WGS sequence"/>
</dbReference>
<organism evidence="5 6">
    <name type="scientific">Polarella glacialis</name>
    <name type="common">Dinoflagellate</name>
    <dbReference type="NCBI Taxonomy" id="89957"/>
    <lineage>
        <taxon>Eukaryota</taxon>
        <taxon>Sar</taxon>
        <taxon>Alveolata</taxon>
        <taxon>Dinophyceae</taxon>
        <taxon>Suessiales</taxon>
        <taxon>Suessiaceae</taxon>
        <taxon>Polarella</taxon>
    </lineage>
</organism>